<organism evidence="1 2">
    <name type="scientific">Methylomagnum ishizawai</name>
    <dbReference type="NCBI Taxonomy" id="1760988"/>
    <lineage>
        <taxon>Bacteria</taxon>
        <taxon>Pseudomonadati</taxon>
        <taxon>Pseudomonadota</taxon>
        <taxon>Gammaproteobacteria</taxon>
        <taxon>Methylococcales</taxon>
        <taxon>Methylococcaceae</taxon>
        <taxon>Methylomagnum</taxon>
    </lineage>
</organism>
<evidence type="ECO:0000313" key="2">
    <source>
        <dbReference type="Proteomes" id="UP000192923"/>
    </source>
</evidence>
<proteinExistence type="predicted"/>
<keyword evidence="2" id="KW-1185">Reference proteome</keyword>
<reference evidence="1 2" key="1">
    <citation type="submission" date="2016-12" db="EMBL/GenBank/DDBJ databases">
        <authorList>
            <person name="Song W.-J."/>
            <person name="Kurnit D.M."/>
        </authorList>
    </citation>
    <scope>NUCLEOTIDE SEQUENCE [LARGE SCALE GENOMIC DNA]</scope>
    <source>
        <strain evidence="1 2">175</strain>
    </source>
</reference>
<dbReference type="AlphaFoldDB" id="A0A1Y6D7G9"/>
<sequence>MKESIATRVTRIVGGSLHGLLDAMEQAAPEAAMAQAIREVDLAIDEVRAELGKALAHRHLAESNRARLETRHGELAAQIAVAVARGEDGLSRAGIAKQLDIEAQQPVLDQAIAAAVRDGQELESYLLALQAKKRDMEDALRDFIAARAAQQRGPVGGGGADTSAGRVEQAEAVFGRILARETGVVPAAARADAAEAAKLKELAELARNHAIDERLAQLKAGREG</sequence>
<dbReference type="OrthoDB" id="6649369at2"/>
<dbReference type="RefSeq" id="WP_085215321.1">
    <property type="nucleotide sequence ID" value="NZ_FXAM01000001.1"/>
</dbReference>
<evidence type="ECO:0000313" key="1">
    <source>
        <dbReference type="EMBL" id="SMF96432.1"/>
    </source>
</evidence>
<dbReference type="EMBL" id="FXAM01000001">
    <property type="protein sequence ID" value="SMF96432.1"/>
    <property type="molecule type" value="Genomic_DNA"/>
</dbReference>
<dbReference type="STRING" id="1760988.SAMN02949497_3830"/>
<dbReference type="Proteomes" id="UP000192923">
    <property type="component" value="Unassembled WGS sequence"/>
</dbReference>
<accession>A0A1Y6D7G9</accession>
<protein>
    <submittedName>
        <fullName evidence="1">Phage shock protein A (PspA) family protein</fullName>
    </submittedName>
</protein>
<gene>
    <name evidence="1" type="ORF">SAMN02949497_3830</name>
</gene>
<name>A0A1Y6D7G9_9GAMM</name>